<dbReference type="InterPro" id="IPR012338">
    <property type="entry name" value="Beta-lactam/transpept-like"/>
</dbReference>
<comment type="catalytic activity">
    <reaction evidence="5 6">
        <text>L-glutamine + H2O = L-glutamate + NH4(+)</text>
        <dbReference type="Rhea" id="RHEA:15889"/>
        <dbReference type="ChEBI" id="CHEBI:15377"/>
        <dbReference type="ChEBI" id="CHEBI:28938"/>
        <dbReference type="ChEBI" id="CHEBI:29985"/>
        <dbReference type="ChEBI" id="CHEBI:58359"/>
        <dbReference type="EC" id="3.5.1.2"/>
    </reaction>
</comment>
<evidence type="ECO:0000256" key="4">
    <source>
        <dbReference type="ARBA" id="ARBA00022801"/>
    </source>
</evidence>
<dbReference type="Gene3D" id="3.40.710.10">
    <property type="entry name" value="DD-peptidase/beta-lactamase superfamily"/>
    <property type="match status" value="1"/>
</dbReference>
<gene>
    <name evidence="6 7" type="primary">glsA</name>
    <name evidence="7" type="ORF">H2C83_03690</name>
</gene>
<comment type="similarity">
    <text evidence="1 6">Belongs to the glutaminase family.</text>
</comment>
<evidence type="ECO:0000256" key="3">
    <source>
        <dbReference type="ARBA" id="ARBA00012918"/>
    </source>
</evidence>
<feature type="binding site" evidence="6">
    <location>
        <position position="165"/>
    </location>
    <ligand>
        <name>substrate</name>
    </ligand>
</feature>
<feature type="binding site" evidence="6">
    <location>
        <position position="61"/>
    </location>
    <ligand>
        <name>substrate</name>
    </ligand>
</feature>
<dbReference type="EMBL" id="JACEOL010000009">
    <property type="protein sequence ID" value="MBA4601436.1"/>
    <property type="molecule type" value="Genomic_DNA"/>
</dbReference>
<evidence type="ECO:0000256" key="2">
    <source>
        <dbReference type="ARBA" id="ARBA00011881"/>
    </source>
</evidence>
<evidence type="ECO:0000256" key="5">
    <source>
        <dbReference type="ARBA" id="ARBA00049534"/>
    </source>
</evidence>
<dbReference type="GO" id="GO:0006543">
    <property type="term" value="P:L-glutamine catabolic process"/>
    <property type="evidence" value="ECO:0007669"/>
    <property type="project" value="TreeGrafter"/>
</dbReference>
<evidence type="ECO:0000256" key="1">
    <source>
        <dbReference type="ARBA" id="ARBA00011076"/>
    </source>
</evidence>
<feature type="binding site" evidence="6">
    <location>
        <position position="158"/>
    </location>
    <ligand>
        <name>substrate</name>
    </ligand>
</feature>
<dbReference type="Proteomes" id="UP000538292">
    <property type="component" value="Unassembled WGS sequence"/>
</dbReference>
<keyword evidence="4 6" id="KW-0378">Hydrolase</keyword>
<dbReference type="PANTHER" id="PTHR12544">
    <property type="entry name" value="GLUTAMINASE"/>
    <property type="match status" value="1"/>
</dbReference>
<dbReference type="EC" id="3.5.1.2" evidence="3 6"/>
<reference evidence="7 8" key="1">
    <citation type="submission" date="2020-07" db="EMBL/GenBank/DDBJ databases">
        <title>Thermoactinomyces phylogeny.</title>
        <authorList>
            <person name="Dunlap C."/>
        </authorList>
    </citation>
    <scope>NUCLEOTIDE SEQUENCE [LARGE SCALE GENOMIC DNA]</scope>
    <source>
        <strain evidence="7 8">AMNI-1</strain>
    </source>
</reference>
<dbReference type="GO" id="GO:0006537">
    <property type="term" value="P:glutamate biosynthetic process"/>
    <property type="evidence" value="ECO:0007669"/>
    <property type="project" value="TreeGrafter"/>
</dbReference>
<accession>A0A7W1XQT4</accession>
<feature type="binding site" evidence="6">
    <location>
        <position position="257"/>
    </location>
    <ligand>
        <name>substrate</name>
    </ligand>
</feature>
<proteinExistence type="inferred from homology"/>
<dbReference type="SUPFAM" id="SSF56601">
    <property type="entry name" value="beta-lactamase/transpeptidase-like"/>
    <property type="match status" value="1"/>
</dbReference>
<sequence>MKELLERLVEKHQFKTREGKCADYIPLLAEQDPSQLGITVVTRNRGIYKAGRFPERFTMQSISKVIALILAIMDCGERKVFSMVGMEPTGDPFNSIYKMEIFQTQKPLNPMINAGALVVTSLIKGQTVEEKVGRMIHLIEEMTGNINIKVNEDVFRSEYETSHRNRALAHFLKELHLIDRVEETLEAYLRQCAIQITCEDLAKIGLCLAQYGKTFDNRMVVPACVSRLAKTFMVTCGMYNASGEFAIKVGIPAKSGVSGGIMASVPMRMGIGVFGPALDQKGNSIAGTALLEDLSRQLDLSIF</sequence>
<evidence type="ECO:0000313" key="8">
    <source>
        <dbReference type="Proteomes" id="UP000538292"/>
    </source>
</evidence>
<protein>
    <recommendedName>
        <fullName evidence="3 6">Glutaminase</fullName>
        <ecNumber evidence="3 6">3.5.1.2</ecNumber>
    </recommendedName>
</protein>
<comment type="subunit">
    <text evidence="2 6">Homotetramer.</text>
</comment>
<feature type="binding site" evidence="6">
    <location>
        <position position="113"/>
    </location>
    <ligand>
        <name>substrate</name>
    </ligand>
</feature>
<dbReference type="HAMAP" id="MF_00313">
    <property type="entry name" value="Glutaminase"/>
    <property type="match status" value="1"/>
</dbReference>
<comment type="caution">
    <text evidence="7">The sequence shown here is derived from an EMBL/GenBank/DDBJ whole genome shotgun (WGS) entry which is preliminary data.</text>
</comment>
<feature type="binding site" evidence="6">
    <location>
        <position position="239"/>
    </location>
    <ligand>
        <name>substrate</name>
    </ligand>
</feature>
<dbReference type="NCBIfam" id="TIGR03814">
    <property type="entry name" value="Gln_ase"/>
    <property type="match status" value="1"/>
</dbReference>
<dbReference type="PANTHER" id="PTHR12544:SF29">
    <property type="entry name" value="GLUTAMINASE"/>
    <property type="match status" value="1"/>
</dbReference>
<dbReference type="InterPro" id="IPR015868">
    <property type="entry name" value="Glutaminase"/>
</dbReference>
<name>A0A7W1XQT4_9BACL</name>
<dbReference type="AlphaFoldDB" id="A0A7W1XQT4"/>
<dbReference type="FunFam" id="3.40.710.10:FF:000005">
    <property type="entry name" value="Glutaminase"/>
    <property type="match status" value="1"/>
</dbReference>
<evidence type="ECO:0000256" key="6">
    <source>
        <dbReference type="HAMAP-Rule" id="MF_00313"/>
    </source>
</evidence>
<organism evidence="7 8">
    <name type="scientific">Thermoactinomyces mirandus</name>
    <dbReference type="NCBI Taxonomy" id="2756294"/>
    <lineage>
        <taxon>Bacteria</taxon>
        <taxon>Bacillati</taxon>
        <taxon>Bacillota</taxon>
        <taxon>Bacilli</taxon>
        <taxon>Bacillales</taxon>
        <taxon>Thermoactinomycetaceae</taxon>
        <taxon>Thermoactinomyces</taxon>
    </lineage>
</organism>
<dbReference type="GO" id="GO:0004359">
    <property type="term" value="F:glutaminase activity"/>
    <property type="evidence" value="ECO:0007669"/>
    <property type="project" value="UniProtKB-UniRule"/>
</dbReference>
<evidence type="ECO:0000313" key="7">
    <source>
        <dbReference type="EMBL" id="MBA4601436.1"/>
    </source>
</evidence>
<keyword evidence="8" id="KW-1185">Reference proteome</keyword>
<feature type="binding site" evidence="6">
    <location>
        <position position="188"/>
    </location>
    <ligand>
        <name>substrate</name>
    </ligand>
</feature>
<keyword evidence="6" id="KW-0007">Acetylation</keyword>
<dbReference type="Pfam" id="PF04960">
    <property type="entry name" value="Glutaminase"/>
    <property type="match status" value="1"/>
</dbReference>